<feature type="compositionally biased region" description="Basic and acidic residues" evidence="1">
    <location>
        <begin position="74"/>
        <end position="85"/>
    </location>
</feature>
<dbReference type="EMBL" id="JAWQEG010000810">
    <property type="protein sequence ID" value="KAK3885328.1"/>
    <property type="molecule type" value="Genomic_DNA"/>
</dbReference>
<dbReference type="AlphaFoldDB" id="A0AAE1G2S8"/>
<proteinExistence type="predicted"/>
<gene>
    <name evidence="2" type="ORF">Pcinc_010450</name>
</gene>
<evidence type="ECO:0000313" key="2">
    <source>
        <dbReference type="EMBL" id="KAK3885328.1"/>
    </source>
</evidence>
<comment type="caution">
    <text evidence="2">The sequence shown here is derived from an EMBL/GenBank/DDBJ whole genome shotgun (WGS) entry which is preliminary data.</text>
</comment>
<dbReference type="Proteomes" id="UP001286313">
    <property type="component" value="Unassembled WGS sequence"/>
</dbReference>
<feature type="compositionally biased region" description="Basic and acidic residues" evidence="1">
    <location>
        <begin position="1"/>
        <end position="10"/>
    </location>
</feature>
<feature type="region of interest" description="Disordered" evidence="1">
    <location>
        <begin position="33"/>
        <end position="99"/>
    </location>
</feature>
<name>A0AAE1G2S8_PETCI</name>
<protein>
    <submittedName>
        <fullName evidence="2">Uncharacterized protein</fullName>
    </submittedName>
</protein>
<feature type="region of interest" description="Disordered" evidence="1">
    <location>
        <begin position="1"/>
        <end position="20"/>
    </location>
</feature>
<keyword evidence="3" id="KW-1185">Reference proteome</keyword>
<accession>A0AAE1G2S8</accession>
<reference evidence="2" key="1">
    <citation type="submission" date="2023-10" db="EMBL/GenBank/DDBJ databases">
        <title>Genome assemblies of two species of porcelain crab, Petrolisthes cinctipes and Petrolisthes manimaculis (Anomura: Porcellanidae).</title>
        <authorList>
            <person name="Angst P."/>
        </authorList>
    </citation>
    <scope>NUCLEOTIDE SEQUENCE</scope>
    <source>
        <strain evidence="2">PB745_01</strain>
        <tissue evidence="2">Gill</tissue>
    </source>
</reference>
<evidence type="ECO:0000256" key="1">
    <source>
        <dbReference type="SAM" id="MobiDB-lite"/>
    </source>
</evidence>
<organism evidence="2 3">
    <name type="scientific">Petrolisthes cinctipes</name>
    <name type="common">Flat porcelain crab</name>
    <dbReference type="NCBI Taxonomy" id="88211"/>
    <lineage>
        <taxon>Eukaryota</taxon>
        <taxon>Metazoa</taxon>
        <taxon>Ecdysozoa</taxon>
        <taxon>Arthropoda</taxon>
        <taxon>Crustacea</taxon>
        <taxon>Multicrustacea</taxon>
        <taxon>Malacostraca</taxon>
        <taxon>Eumalacostraca</taxon>
        <taxon>Eucarida</taxon>
        <taxon>Decapoda</taxon>
        <taxon>Pleocyemata</taxon>
        <taxon>Anomura</taxon>
        <taxon>Galatheoidea</taxon>
        <taxon>Porcellanidae</taxon>
        <taxon>Petrolisthes</taxon>
    </lineage>
</organism>
<feature type="compositionally biased region" description="Acidic residues" evidence="1">
    <location>
        <begin position="36"/>
        <end position="51"/>
    </location>
</feature>
<evidence type="ECO:0000313" key="3">
    <source>
        <dbReference type="Proteomes" id="UP001286313"/>
    </source>
</evidence>
<sequence length="99" mass="11327">MPQVDPEHNLETQPRGTDNLGVIRWMAEAGIFQNIPEEESDPTTIEPEEADPVMQITRVEPEPQLGLQSQPFLDNHRPTPEREVRQAQQSFEPQTEEPT</sequence>